<evidence type="ECO:0000313" key="2">
    <source>
        <dbReference type="Proteomes" id="UP000002020"/>
    </source>
</evidence>
<dbReference type="KEGG" id="pml:ATP_00062"/>
<evidence type="ECO:0000313" key="1">
    <source>
        <dbReference type="EMBL" id="CAP18249.1"/>
    </source>
</evidence>
<gene>
    <name evidence="1" type="ordered locus">ATP_00062</name>
</gene>
<dbReference type="AlphaFoldDB" id="B3R085"/>
<protein>
    <submittedName>
        <fullName evidence="1">Uncharacterized protein</fullName>
    </submittedName>
</protein>
<accession>B3R085</accession>
<dbReference type="HOGENOM" id="CLU_1745903_0_0_14"/>
<keyword evidence="2" id="KW-1185">Reference proteome</keyword>
<proteinExistence type="predicted"/>
<organism evidence="2">
    <name type="scientific">Phytoplasma mali (strain AT)</name>
    <dbReference type="NCBI Taxonomy" id="482235"/>
    <lineage>
        <taxon>Bacteria</taxon>
        <taxon>Bacillati</taxon>
        <taxon>Mycoplasmatota</taxon>
        <taxon>Mollicutes</taxon>
        <taxon>Acholeplasmatales</taxon>
        <taxon>Acholeplasmataceae</taxon>
        <taxon>Candidatus Phytoplasma</taxon>
        <taxon>16SrX (Apple proliferation group)</taxon>
    </lineage>
</organism>
<sequence length="149" mass="17968">MQKIIKYITKYISKSDNNATNNILKLFNKRIFISSRACQKPPINYFQSFDNEIVNHNSLKGYQVDRRYYGVYNFVESSIRNPIKKYLINCYLTENNKFALFPVKDSHTIFEKIAILTLKQGDRRVIRDYQLNPLKYVEFQQYNLYFYQD</sequence>
<reference evidence="1 2" key="1">
    <citation type="journal article" date="2008" name="BMC Genomics">
        <title>The linear chromosome of the plant-pathogenic mycoplasma 'Candidatus Phytoplasma mali'.</title>
        <authorList>
            <person name="Kube M."/>
            <person name="Schneider B."/>
            <person name="Kuhl H."/>
            <person name="Dandekar T."/>
            <person name="Heitmann K."/>
            <person name="Migdoll A.M."/>
            <person name="Reinhardt R."/>
            <person name="Seemueller E."/>
        </authorList>
    </citation>
    <scope>NUCLEOTIDE SEQUENCE [LARGE SCALE GENOMIC DNA]</scope>
    <source>
        <strain evidence="1 2">AT</strain>
    </source>
</reference>
<name>B3R085_PHYMT</name>
<dbReference type="Proteomes" id="UP000002020">
    <property type="component" value="Chromosome"/>
</dbReference>
<dbReference type="EMBL" id="CU469464">
    <property type="protein sequence ID" value="CAP18249.1"/>
    <property type="molecule type" value="Genomic_DNA"/>
</dbReference>